<keyword evidence="3" id="KW-1185">Reference proteome</keyword>
<evidence type="ECO:0000313" key="3">
    <source>
        <dbReference type="Proteomes" id="UP000228934"/>
    </source>
</evidence>
<organism evidence="2 3">
    <name type="scientific">Aquarana catesbeiana</name>
    <name type="common">American bullfrog</name>
    <name type="synonym">Rana catesbeiana</name>
    <dbReference type="NCBI Taxonomy" id="8400"/>
    <lineage>
        <taxon>Eukaryota</taxon>
        <taxon>Metazoa</taxon>
        <taxon>Chordata</taxon>
        <taxon>Craniata</taxon>
        <taxon>Vertebrata</taxon>
        <taxon>Euteleostomi</taxon>
        <taxon>Amphibia</taxon>
        <taxon>Batrachia</taxon>
        <taxon>Anura</taxon>
        <taxon>Neobatrachia</taxon>
        <taxon>Ranoidea</taxon>
        <taxon>Ranidae</taxon>
        <taxon>Aquarana</taxon>
    </lineage>
</organism>
<evidence type="ECO:0000313" key="2">
    <source>
        <dbReference type="EMBL" id="PIO35790.1"/>
    </source>
</evidence>
<dbReference type="InterPro" id="IPR000494">
    <property type="entry name" value="Rcpt_L-dom"/>
</dbReference>
<dbReference type="Gene3D" id="3.80.20.20">
    <property type="entry name" value="Receptor L-domain"/>
    <property type="match status" value="1"/>
</dbReference>
<feature type="domain" description="Receptor L-domain" evidence="1">
    <location>
        <begin position="22"/>
        <end position="133"/>
    </location>
</feature>
<dbReference type="InterPro" id="IPR036941">
    <property type="entry name" value="Rcpt_L-dom_sf"/>
</dbReference>
<accession>A0A2G9S6Q6</accession>
<dbReference type="EMBL" id="KV925620">
    <property type="protein sequence ID" value="PIO35790.1"/>
    <property type="molecule type" value="Genomic_DNA"/>
</dbReference>
<dbReference type="SUPFAM" id="SSF52058">
    <property type="entry name" value="L domain-like"/>
    <property type="match status" value="1"/>
</dbReference>
<sequence length="172" mass="19921">MKLLHPFSHENHYETLRTLYKNCQVIHGNLEITYLEESDDVSFLKDIMEVQGYVLIAHNLLSYVPLENLRIIRGTQLYQERYALAVLFNSQPVGSAGLRELHLKNLTEILNGGIIVENNTQLCFHATIQWQDILSQSNNLKNEVHHAPVDVDRCHQEEMDHAGEREKHTVRP</sequence>
<dbReference type="Proteomes" id="UP000228934">
    <property type="component" value="Unassembled WGS sequence"/>
</dbReference>
<reference evidence="3" key="1">
    <citation type="journal article" date="2017" name="Nat. Commun.">
        <title>The North American bullfrog draft genome provides insight into hormonal regulation of long noncoding RNA.</title>
        <authorList>
            <person name="Hammond S.A."/>
            <person name="Warren R.L."/>
            <person name="Vandervalk B.P."/>
            <person name="Kucuk E."/>
            <person name="Khan H."/>
            <person name="Gibb E.A."/>
            <person name="Pandoh P."/>
            <person name="Kirk H."/>
            <person name="Zhao Y."/>
            <person name="Jones M."/>
            <person name="Mungall A.J."/>
            <person name="Coope R."/>
            <person name="Pleasance S."/>
            <person name="Moore R.A."/>
            <person name="Holt R.A."/>
            <person name="Round J.M."/>
            <person name="Ohora S."/>
            <person name="Walle B.V."/>
            <person name="Veldhoen N."/>
            <person name="Helbing C.C."/>
            <person name="Birol I."/>
        </authorList>
    </citation>
    <scope>NUCLEOTIDE SEQUENCE [LARGE SCALE GENOMIC DNA]</scope>
</reference>
<dbReference type="OrthoDB" id="6219513at2759"/>
<protein>
    <recommendedName>
        <fullName evidence="1">Receptor L-domain domain-containing protein</fullName>
    </recommendedName>
</protein>
<dbReference type="AlphaFoldDB" id="A0A2G9S6Q6"/>
<name>A0A2G9S6Q6_AQUCT</name>
<evidence type="ECO:0000259" key="1">
    <source>
        <dbReference type="Pfam" id="PF01030"/>
    </source>
</evidence>
<gene>
    <name evidence="2" type="ORF">AB205_0002220</name>
</gene>
<dbReference type="Pfam" id="PF01030">
    <property type="entry name" value="Recep_L_domain"/>
    <property type="match status" value="1"/>
</dbReference>
<proteinExistence type="predicted"/>